<dbReference type="OMA" id="ETSIMMA"/>
<evidence type="ECO:0000313" key="4">
    <source>
        <dbReference type="Proteomes" id="UP000002035"/>
    </source>
</evidence>
<feature type="domain" description="AMP-dependent synthetase/ligase" evidence="2">
    <location>
        <begin position="78"/>
        <end position="379"/>
    </location>
</feature>
<dbReference type="InterPro" id="IPR042099">
    <property type="entry name" value="ANL_N_sf"/>
</dbReference>
<evidence type="ECO:0000313" key="3">
    <source>
        <dbReference type="EMBL" id="EEQ30582.1"/>
    </source>
</evidence>
<dbReference type="Pfam" id="PF00501">
    <property type="entry name" value="AMP-binding"/>
    <property type="match status" value="1"/>
</dbReference>
<dbReference type="OrthoDB" id="6614653at2759"/>
<gene>
    <name evidence="3" type="ORF">MCYG_03401</name>
</gene>
<dbReference type="PROSITE" id="PS00455">
    <property type="entry name" value="AMP_BINDING"/>
    <property type="match status" value="1"/>
</dbReference>
<dbReference type="AlphaFoldDB" id="C5FLL0"/>
<protein>
    <submittedName>
        <fullName evidence="3">Acyl-CoA synthetases/AMP-acid ligases II</fullName>
    </submittedName>
</protein>
<proteinExistence type="inferred from homology"/>
<dbReference type="GO" id="GO:0031956">
    <property type="term" value="F:medium-chain fatty acid-CoA ligase activity"/>
    <property type="evidence" value="ECO:0007669"/>
    <property type="project" value="TreeGrafter"/>
</dbReference>
<dbReference type="GeneID" id="9222613"/>
<dbReference type="EMBL" id="DS995703">
    <property type="protein sequence ID" value="EEQ30582.1"/>
    <property type="molecule type" value="Genomic_DNA"/>
</dbReference>
<keyword evidence="4" id="KW-1185">Reference proteome</keyword>
<dbReference type="eggNOG" id="KOG1176">
    <property type="taxonomic scope" value="Eukaryota"/>
</dbReference>
<evidence type="ECO:0000259" key="2">
    <source>
        <dbReference type="Pfam" id="PF00501"/>
    </source>
</evidence>
<dbReference type="Proteomes" id="UP000002035">
    <property type="component" value="Unassembled WGS sequence"/>
</dbReference>
<dbReference type="GO" id="GO:0006631">
    <property type="term" value="P:fatty acid metabolic process"/>
    <property type="evidence" value="ECO:0007669"/>
    <property type="project" value="TreeGrafter"/>
</dbReference>
<sequence>MEGATNPGELPNEPIFVQLLKVSRQVDHVIVHDANRGITADFTQLLADILQTRCSLRASLPDSVLGSNRLLKDTNPYVLLLPDGHYDFIIGAYSILSIGGAFVPLEEAMHILRKCRSCSILASQAHLPLARELQRIAASEGLEVTIIQIQSQTSATDMLLSSLTIGTGLVIPTNSPGMVLFTSGTSGPPKGVVLKRDIFFELYTLCEPNDIVLSHKNYIWIGSALALILHPLAGSRLEVIFSDPQAIWERLRKGGVTRLAANPYLWNNMMQYYQQQLQGLPPTELEEYVRGARSLRVAQVGGAMPHSSLLKFWRDMGRPLGVSYGTTELGGLGIKHHAGNADAPERCIGKPSPKMTVRLSDGDHGEIQIKSPTLFLGYLDNEAATRAVFTDDGFYRTGDLAHLEGGNYVLDGRATQDSAIVRFAPPNTCGDGTIEQSLRFLRTSLATKLPAFMLPTVLRILQEGEELPRTVSNKVIKAKVIEQYFPLADSWKFPAEVELWRHDVSDNGRPRKPWDWGGVAPPKPHVPIA</sequence>
<reference evidence="4" key="1">
    <citation type="journal article" date="2012" name="MBio">
        <title>Comparative genome analysis of Trichophyton rubrum and related dermatophytes reveals candidate genes involved in infection.</title>
        <authorList>
            <person name="Martinez D.A."/>
            <person name="Oliver B.G."/>
            <person name="Graeser Y."/>
            <person name="Goldberg J.M."/>
            <person name="Li W."/>
            <person name="Martinez-Rossi N.M."/>
            <person name="Monod M."/>
            <person name="Shelest E."/>
            <person name="Barton R.C."/>
            <person name="Birch E."/>
            <person name="Brakhage A.A."/>
            <person name="Chen Z."/>
            <person name="Gurr S.J."/>
            <person name="Heiman D."/>
            <person name="Heitman J."/>
            <person name="Kosti I."/>
            <person name="Rossi A."/>
            <person name="Saif S."/>
            <person name="Samalova M."/>
            <person name="Saunders C.W."/>
            <person name="Shea T."/>
            <person name="Summerbell R.C."/>
            <person name="Xu J."/>
            <person name="Young S."/>
            <person name="Zeng Q."/>
            <person name="Birren B.W."/>
            <person name="Cuomo C.A."/>
            <person name="White T.C."/>
        </authorList>
    </citation>
    <scope>NUCLEOTIDE SEQUENCE [LARGE SCALE GENOMIC DNA]</scope>
    <source>
        <strain evidence="4">ATCC MYA-4605 / CBS 113480</strain>
    </source>
</reference>
<comment type="similarity">
    <text evidence="1">Belongs to the ATP-dependent AMP-binding enzyme family.</text>
</comment>
<dbReference type="HOGENOM" id="CLU_000022_59_11_1"/>
<dbReference type="InterPro" id="IPR020845">
    <property type="entry name" value="AMP-binding_CS"/>
</dbReference>
<organism evidence="3 4">
    <name type="scientific">Arthroderma otae (strain ATCC MYA-4605 / CBS 113480)</name>
    <name type="common">Microsporum canis</name>
    <dbReference type="NCBI Taxonomy" id="554155"/>
    <lineage>
        <taxon>Eukaryota</taxon>
        <taxon>Fungi</taxon>
        <taxon>Dikarya</taxon>
        <taxon>Ascomycota</taxon>
        <taxon>Pezizomycotina</taxon>
        <taxon>Eurotiomycetes</taxon>
        <taxon>Eurotiomycetidae</taxon>
        <taxon>Onygenales</taxon>
        <taxon>Arthrodermataceae</taxon>
        <taxon>Microsporum</taxon>
    </lineage>
</organism>
<accession>C5FLL0</accession>
<dbReference type="InterPro" id="IPR000873">
    <property type="entry name" value="AMP-dep_synth/lig_dom"/>
</dbReference>
<dbReference type="PANTHER" id="PTHR43201:SF8">
    <property type="entry name" value="ACYL-COA SYNTHETASE FAMILY MEMBER 3"/>
    <property type="match status" value="1"/>
</dbReference>
<dbReference type="PANTHER" id="PTHR43201">
    <property type="entry name" value="ACYL-COA SYNTHETASE"/>
    <property type="match status" value="1"/>
</dbReference>
<evidence type="ECO:0000256" key="1">
    <source>
        <dbReference type="ARBA" id="ARBA00006432"/>
    </source>
</evidence>
<dbReference type="SUPFAM" id="SSF56801">
    <property type="entry name" value="Acetyl-CoA synthetase-like"/>
    <property type="match status" value="1"/>
</dbReference>
<dbReference type="RefSeq" id="XP_002847895.1">
    <property type="nucleotide sequence ID" value="XM_002847849.1"/>
</dbReference>
<dbReference type="Gene3D" id="3.40.50.12780">
    <property type="entry name" value="N-terminal domain of ligase-like"/>
    <property type="match status" value="1"/>
</dbReference>
<dbReference type="STRING" id="554155.C5FLL0"/>
<name>C5FLL0_ARTOC</name>
<keyword evidence="3" id="KW-0436">Ligase</keyword>
<dbReference type="VEuPathDB" id="FungiDB:MCYG_03401"/>